<dbReference type="SUPFAM" id="SSF49384">
    <property type="entry name" value="Carbohydrate-binding domain"/>
    <property type="match status" value="1"/>
</dbReference>
<evidence type="ECO:0000313" key="3">
    <source>
        <dbReference type="EMBL" id="OGD03589.1"/>
    </source>
</evidence>
<accession>A0A1F4ZB26</accession>
<reference evidence="3 4" key="1">
    <citation type="journal article" date="2016" name="Nat. Commun.">
        <title>Thousands of microbial genomes shed light on interconnected biogeochemical processes in an aquifer system.</title>
        <authorList>
            <person name="Anantharaman K."/>
            <person name="Brown C.T."/>
            <person name="Hug L.A."/>
            <person name="Sharon I."/>
            <person name="Castelle C.J."/>
            <person name="Probst A.J."/>
            <person name="Thomas B.C."/>
            <person name="Singh A."/>
            <person name="Wilkins M.J."/>
            <person name="Karaoz U."/>
            <person name="Brodie E.L."/>
            <person name="Williams K.H."/>
            <person name="Hubbard S.S."/>
            <person name="Banfield J.F."/>
        </authorList>
    </citation>
    <scope>NUCLEOTIDE SEQUENCE [LARGE SCALE GENOMIC DNA]</scope>
</reference>
<dbReference type="InterPro" id="IPR002102">
    <property type="entry name" value="Cohesin_dom"/>
</dbReference>
<dbReference type="GO" id="GO:0000272">
    <property type="term" value="P:polysaccharide catabolic process"/>
    <property type="evidence" value="ECO:0007669"/>
    <property type="project" value="InterPro"/>
</dbReference>
<keyword evidence="1" id="KW-0472">Membrane</keyword>
<evidence type="ECO:0000313" key="4">
    <source>
        <dbReference type="Proteomes" id="UP000177080"/>
    </source>
</evidence>
<dbReference type="GO" id="GO:0030246">
    <property type="term" value="F:carbohydrate binding"/>
    <property type="evidence" value="ECO:0007669"/>
    <property type="project" value="InterPro"/>
</dbReference>
<dbReference type="Gene3D" id="2.60.40.680">
    <property type="match status" value="1"/>
</dbReference>
<feature type="transmembrane region" description="Helical" evidence="1">
    <location>
        <begin position="246"/>
        <end position="267"/>
    </location>
</feature>
<dbReference type="EMBL" id="MEXN01000005">
    <property type="protein sequence ID" value="OGD03589.1"/>
    <property type="molecule type" value="Genomic_DNA"/>
</dbReference>
<evidence type="ECO:0000256" key="1">
    <source>
        <dbReference type="SAM" id="Phobius"/>
    </source>
</evidence>
<name>A0A1F4ZB26_9BACT</name>
<protein>
    <recommendedName>
        <fullName evidence="2">Cohesin domain-containing protein</fullName>
    </recommendedName>
</protein>
<dbReference type="AlphaFoldDB" id="A0A1F4ZB26"/>
<evidence type="ECO:0000259" key="2">
    <source>
        <dbReference type="Pfam" id="PF00963"/>
    </source>
</evidence>
<keyword evidence="1" id="KW-0812">Transmembrane</keyword>
<sequence>MVRVGLWLAVTVFLVGGLVGTAGAAAEPSLGFVPVSKVIKVGERFTAQIVMDTAGAEVGGADMMLVYDPEKVTVVEVVPGTLFDDYPIAAFDNETGKISFSGIVSSKDRLYSGRGTLGSVTFMGRAAGVSIVKFEFTLGDTRDSNIAVTYEPGDILAKVDNLTIVVGGGDEVVEAEVTPTPAGNVSPTPTPVVGLWDRVLIALGLKSGQGYPGDLNGPLVSQAPKRDLGATEPAMETVGGQGGKLWMWWVLLALVLILIIVIGVIWWRRRRRERKEKPVVGGTLGK</sequence>
<dbReference type="Proteomes" id="UP000177080">
    <property type="component" value="Unassembled WGS sequence"/>
</dbReference>
<dbReference type="Pfam" id="PF00963">
    <property type="entry name" value="Cohesin"/>
    <property type="match status" value="1"/>
</dbReference>
<organism evidence="3 4">
    <name type="scientific">Candidatus Amesbacteria bacterium RIFCSPLOWO2_01_FULL_48_25</name>
    <dbReference type="NCBI Taxonomy" id="1797259"/>
    <lineage>
        <taxon>Bacteria</taxon>
        <taxon>Candidatus Amesiibacteriota</taxon>
    </lineage>
</organism>
<dbReference type="CDD" id="cd08547">
    <property type="entry name" value="Type_II_cohesin"/>
    <property type="match status" value="1"/>
</dbReference>
<proteinExistence type="predicted"/>
<dbReference type="STRING" id="1797259.A2989_02815"/>
<feature type="domain" description="Cohesin" evidence="2">
    <location>
        <begin position="36"/>
        <end position="144"/>
    </location>
</feature>
<keyword evidence="1" id="KW-1133">Transmembrane helix</keyword>
<dbReference type="InterPro" id="IPR008965">
    <property type="entry name" value="CBM2/CBM3_carb-bd_dom_sf"/>
</dbReference>
<gene>
    <name evidence="3" type="ORF">A2989_02815</name>
</gene>
<comment type="caution">
    <text evidence="3">The sequence shown here is derived from an EMBL/GenBank/DDBJ whole genome shotgun (WGS) entry which is preliminary data.</text>
</comment>